<dbReference type="Pfam" id="PF13377">
    <property type="entry name" value="Peripla_BP_3"/>
    <property type="match status" value="1"/>
</dbReference>
<organism evidence="5 6">
    <name type="scientific">Streptococcus sobrinus W1703</name>
    <dbReference type="NCBI Taxonomy" id="1227275"/>
    <lineage>
        <taxon>Bacteria</taxon>
        <taxon>Bacillati</taxon>
        <taxon>Bacillota</taxon>
        <taxon>Bacilli</taxon>
        <taxon>Lactobacillales</taxon>
        <taxon>Streptococcaceae</taxon>
        <taxon>Streptococcus</taxon>
    </lineage>
</organism>
<comment type="caution">
    <text evidence="5">The sequence shown here is derived from an EMBL/GenBank/DDBJ whole genome shotgun (WGS) entry which is preliminary data.</text>
</comment>
<sequence length="105" mass="11653">MKGAIKKLEEELPTAFFLANDALAIGALRALQEENLPVPKRISLISFNDTPLTREIFPSLSSVTVYTKDMGRCAVDVLNRHILKNETVPTLTRLATKLTLRDSSL</sequence>
<dbReference type="GO" id="GO:0003700">
    <property type="term" value="F:DNA-binding transcription factor activity"/>
    <property type="evidence" value="ECO:0007669"/>
    <property type="project" value="TreeGrafter"/>
</dbReference>
<proteinExistence type="predicted"/>
<keyword evidence="1" id="KW-0805">Transcription regulation</keyword>
<reference evidence="5 6" key="1">
    <citation type="submission" date="2013-06" db="EMBL/GenBank/DDBJ databases">
        <authorList>
            <person name="Weinstock G."/>
            <person name="Sodergren E."/>
            <person name="Lobos E.A."/>
            <person name="Fulton L."/>
            <person name="Fulton R."/>
            <person name="Courtney L."/>
            <person name="Fronick C."/>
            <person name="O'Laughlin M."/>
            <person name="Godfrey J."/>
            <person name="Wilson R.M."/>
            <person name="Miner T."/>
            <person name="Farmer C."/>
            <person name="Delehaunty K."/>
            <person name="Cordes M."/>
            <person name="Minx P."/>
            <person name="Tomlinson C."/>
            <person name="Chen J."/>
            <person name="Wollam A."/>
            <person name="Pepin K.H."/>
            <person name="Bhonagiri V."/>
            <person name="Zhang X."/>
            <person name="Warren W."/>
            <person name="Mitreva M."/>
            <person name="Mardis E.R."/>
            <person name="Wilson R.K."/>
        </authorList>
    </citation>
    <scope>NUCLEOTIDE SEQUENCE [LARGE SCALE GENOMIC DNA]</scope>
    <source>
        <strain evidence="5 6">W1703</strain>
    </source>
</reference>
<feature type="domain" description="Transcriptional regulator LacI/GalR-like sensor" evidence="4">
    <location>
        <begin position="6"/>
        <end position="104"/>
    </location>
</feature>
<evidence type="ECO:0000313" key="5">
    <source>
        <dbReference type="EMBL" id="ERJ76487.1"/>
    </source>
</evidence>
<dbReference type="InterPro" id="IPR046335">
    <property type="entry name" value="LacI/GalR-like_sensor"/>
</dbReference>
<gene>
    <name evidence="5" type="ORF">HMPREF1557_00964</name>
</gene>
<keyword evidence="3" id="KW-0804">Transcription</keyword>
<dbReference type="PATRIC" id="fig|1227275.3.peg.855"/>
<evidence type="ECO:0000256" key="3">
    <source>
        <dbReference type="ARBA" id="ARBA00023163"/>
    </source>
</evidence>
<dbReference type="AlphaFoldDB" id="U2J8X1"/>
<dbReference type="GO" id="GO:0000976">
    <property type="term" value="F:transcription cis-regulatory region binding"/>
    <property type="evidence" value="ECO:0007669"/>
    <property type="project" value="TreeGrafter"/>
</dbReference>
<dbReference type="PANTHER" id="PTHR30146">
    <property type="entry name" value="LACI-RELATED TRANSCRIPTIONAL REPRESSOR"/>
    <property type="match status" value="1"/>
</dbReference>
<dbReference type="SUPFAM" id="SSF53822">
    <property type="entry name" value="Periplasmic binding protein-like I"/>
    <property type="match status" value="1"/>
</dbReference>
<accession>U2J8X1</accession>
<evidence type="ECO:0000259" key="4">
    <source>
        <dbReference type="Pfam" id="PF13377"/>
    </source>
</evidence>
<dbReference type="Proteomes" id="UP000016617">
    <property type="component" value="Unassembled WGS sequence"/>
</dbReference>
<evidence type="ECO:0000256" key="1">
    <source>
        <dbReference type="ARBA" id="ARBA00023015"/>
    </source>
</evidence>
<dbReference type="EMBL" id="AWVA01000057">
    <property type="protein sequence ID" value="ERJ76487.1"/>
    <property type="molecule type" value="Genomic_DNA"/>
</dbReference>
<evidence type="ECO:0000256" key="2">
    <source>
        <dbReference type="ARBA" id="ARBA00023125"/>
    </source>
</evidence>
<protein>
    <recommendedName>
        <fullName evidence="4">Transcriptional regulator LacI/GalR-like sensor domain-containing protein</fullName>
    </recommendedName>
</protein>
<dbReference type="HOGENOM" id="CLU_037628_15_4_9"/>
<name>U2J8X1_9STRE</name>
<evidence type="ECO:0000313" key="6">
    <source>
        <dbReference type="Proteomes" id="UP000016617"/>
    </source>
</evidence>
<dbReference type="InterPro" id="IPR028082">
    <property type="entry name" value="Peripla_BP_I"/>
</dbReference>
<keyword evidence="2" id="KW-0238">DNA-binding</keyword>
<dbReference type="Gene3D" id="3.40.50.2300">
    <property type="match status" value="1"/>
</dbReference>
<dbReference type="PANTHER" id="PTHR30146:SF149">
    <property type="entry name" value="HTH-TYPE TRANSCRIPTIONAL REGULATOR EBGR"/>
    <property type="match status" value="1"/>
</dbReference>